<protein>
    <recommendedName>
        <fullName evidence="3">HPt domain-containing protein</fullName>
    </recommendedName>
</protein>
<evidence type="ECO:0000259" key="3">
    <source>
        <dbReference type="PROSITE" id="PS50894"/>
    </source>
</evidence>
<evidence type="ECO:0000313" key="4">
    <source>
        <dbReference type="EMBL" id="SPF27934.1"/>
    </source>
</evidence>
<organism evidence="4 5">
    <name type="scientific">Pontivivens insulae</name>
    <dbReference type="NCBI Taxonomy" id="1639689"/>
    <lineage>
        <taxon>Bacteria</taxon>
        <taxon>Pseudomonadati</taxon>
        <taxon>Pseudomonadota</taxon>
        <taxon>Alphaproteobacteria</taxon>
        <taxon>Rhodobacterales</taxon>
        <taxon>Paracoccaceae</taxon>
        <taxon>Pontivivens</taxon>
    </lineage>
</organism>
<dbReference type="EMBL" id="OMKW01000001">
    <property type="protein sequence ID" value="SPF27934.1"/>
    <property type="molecule type" value="Genomic_DNA"/>
</dbReference>
<feature type="modified residue" description="Phosphohistidine" evidence="2">
    <location>
        <position position="62"/>
    </location>
</feature>
<dbReference type="InterPro" id="IPR008207">
    <property type="entry name" value="Sig_transdc_His_kin_Hpt_dom"/>
</dbReference>
<dbReference type="Proteomes" id="UP000244932">
    <property type="component" value="Unassembled WGS sequence"/>
</dbReference>
<keyword evidence="1" id="KW-0902">Two-component regulatory system</keyword>
<dbReference type="InterPro" id="IPR036641">
    <property type="entry name" value="HPT_dom_sf"/>
</dbReference>
<name>A0A2R8A6S7_9RHOB</name>
<evidence type="ECO:0000313" key="5">
    <source>
        <dbReference type="Proteomes" id="UP000244932"/>
    </source>
</evidence>
<keyword evidence="2" id="KW-0597">Phosphoprotein</keyword>
<proteinExistence type="predicted"/>
<dbReference type="RefSeq" id="WP_108780693.1">
    <property type="nucleotide sequence ID" value="NZ_OMKW01000001.1"/>
</dbReference>
<evidence type="ECO:0000256" key="1">
    <source>
        <dbReference type="ARBA" id="ARBA00023012"/>
    </source>
</evidence>
<dbReference type="GO" id="GO:0000160">
    <property type="term" value="P:phosphorelay signal transduction system"/>
    <property type="evidence" value="ECO:0007669"/>
    <property type="project" value="UniProtKB-KW"/>
</dbReference>
<dbReference type="Gene3D" id="1.20.120.160">
    <property type="entry name" value="HPT domain"/>
    <property type="match status" value="1"/>
</dbReference>
<dbReference type="AlphaFoldDB" id="A0A2R8A6S7"/>
<reference evidence="4 5" key="1">
    <citation type="submission" date="2018-03" db="EMBL/GenBank/DDBJ databases">
        <authorList>
            <person name="Keele B.F."/>
        </authorList>
    </citation>
    <scope>NUCLEOTIDE SEQUENCE [LARGE SCALE GENOMIC DNA]</scope>
    <source>
        <strain evidence="4 5">CeCT 8812</strain>
    </source>
</reference>
<dbReference type="SUPFAM" id="SSF47226">
    <property type="entry name" value="Histidine-containing phosphotransfer domain, HPT domain"/>
    <property type="match status" value="1"/>
</dbReference>
<dbReference type="Pfam" id="PF01627">
    <property type="entry name" value="Hpt"/>
    <property type="match status" value="1"/>
</dbReference>
<dbReference type="GO" id="GO:0004672">
    <property type="term" value="F:protein kinase activity"/>
    <property type="evidence" value="ECO:0007669"/>
    <property type="project" value="UniProtKB-ARBA"/>
</dbReference>
<feature type="domain" description="HPt" evidence="3">
    <location>
        <begin position="23"/>
        <end position="113"/>
    </location>
</feature>
<keyword evidence="5" id="KW-1185">Reference proteome</keyword>
<dbReference type="PROSITE" id="PS50894">
    <property type="entry name" value="HPT"/>
    <property type="match status" value="1"/>
</dbReference>
<accession>A0A2R8A6S7</accession>
<gene>
    <name evidence="4" type="ORF">POI8812_00229</name>
</gene>
<sequence>MSRPIALEIMPEHVVDTLRSSMSDDEIATFFERFVAHARVTTTKITAAHEDRDARTMARHAHGLIGSAAMLGLTEIASLARTLEIEAETIVQADLDDTLSEAVAELEAALSEAE</sequence>
<evidence type="ECO:0000256" key="2">
    <source>
        <dbReference type="PROSITE-ProRule" id="PRU00110"/>
    </source>
</evidence>